<evidence type="ECO:0000313" key="3">
    <source>
        <dbReference type="Proteomes" id="UP000077245"/>
    </source>
</evidence>
<dbReference type="GO" id="GO:0016075">
    <property type="term" value="P:rRNA catabolic process"/>
    <property type="evidence" value="ECO:0007669"/>
    <property type="project" value="TreeGrafter"/>
</dbReference>
<proteinExistence type="predicted"/>
<name>A0A166ANH4_9EURY</name>
<reference evidence="2 3" key="1">
    <citation type="submission" date="2016-04" db="EMBL/GenBank/DDBJ databases">
        <title>Genome sequence of Methanobrevibacter curvatus DSM 11111.</title>
        <authorList>
            <person name="Poehlein A."/>
            <person name="Seedorf H."/>
            <person name="Daniel R."/>
        </authorList>
    </citation>
    <scope>NUCLEOTIDE SEQUENCE [LARGE SCALE GENOMIC DNA]</scope>
    <source>
        <strain evidence="2 3">DSM 11111</strain>
    </source>
</reference>
<evidence type="ECO:0000313" key="2">
    <source>
        <dbReference type="EMBL" id="KZX12266.1"/>
    </source>
</evidence>
<dbReference type="Gene3D" id="3.40.50.1010">
    <property type="entry name" value="5'-nuclease"/>
    <property type="match status" value="1"/>
</dbReference>
<sequence>MLLNLKKRLRKVRILIFVDASIIIALINKRDNLHKNSLNLVSYLENQEKVISNLVITEILNSLGKFLGGKAGKSLYDNFKDNYIIFSENRDIYDSSIYTYRKYDGTIGFADCVSIEIMKKLNIKEIASFDSDFDKIKEIKRKFK</sequence>
<dbReference type="InterPro" id="IPR002716">
    <property type="entry name" value="PIN_dom"/>
</dbReference>
<dbReference type="SUPFAM" id="SSF88723">
    <property type="entry name" value="PIN domain-like"/>
    <property type="match status" value="1"/>
</dbReference>
<dbReference type="InterPro" id="IPR039018">
    <property type="entry name" value="VapC20-like"/>
</dbReference>
<comment type="caution">
    <text evidence="2">The sequence shown here is derived from an EMBL/GenBank/DDBJ whole genome shotgun (WGS) entry which is preliminary data.</text>
</comment>
<dbReference type="Proteomes" id="UP000077245">
    <property type="component" value="Unassembled WGS sequence"/>
</dbReference>
<keyword evidence="2" id="KW-0378">Hydrolase</keyword>
<dbReference type="PANTHER" id="PTHR42188:SF1">
    <property type="entry name" value="23S RRNA-SPECIFIC ENDONUCLEASE VAPC20"/>
    <property type="match status" value="1"/>
</dbReference>
<dbReference type="Pfam" id="PF01850">
    <property type="entry name" value="PIN"/>
    <property type="match status" value="1"/>
</dbReference>
<dbReference type="PANTHER" id="PTHR42188">
    <property type="entry name" value="23S RRNA-SPECIFIC ENDONUCLEASE VAPC20"/>
    <property type="match status" value="1"/>
</dbReference>
<protein>
    <submittedName>
        <fullName evidence="2">tRNA(FMet)-specific endonuclease VapC</fullName>
    </submittedName>
</protein>
<keyword evidence="3" id="KW-1185">Reference proteome</keyword>
<dbReference type="EMBL" id="LWMV01000170">
    <property type="protein sequence ID" value="KZX12266.1"/>
    <property type="molecule type" value="Genomic_DNA"/>
</dbReference>
<gene>
    <name evidence="2" type="primary">vapC_5</name>
    <name evidence="2" type="ORF">MBCUR_11180</name>
</gene>
<dbReference type="InterPro" id="IPR029060">
    <property type="entry name" value="PIN-like_dom_sf"/>
</dbReference>
<organism evidence="2 3">
    <name type="scientific">Methanobrevibacter curvatus</name>
    <dbReference type="NCBI Taxonomy" id="49547"/>
    <lineage>
        <taxon>Archaea</taxon>
        <taxon>Methanobacteriati</taxon>
        <taxon>Methanobacteriota</taxon>
        <taxon>Methanomada group</taxon>
        <taxon>Methanobacteria</taxon>
        <taxon>Methanobacteriales</taxon>
        <taxon>Methanobacteriaceae</taxon>
        <taxon>Methanobrevibacter</taxon>
    </lineage>
</organism>
<evidence type="ECO:0000259" key="1">
    <source>
        <dbReference type="Pfam" id="PF01850"/>
    </source>
</evidence>
<feature type="domain" description="PIN" evidence="1">
    <location>
        <begin position="16"/>
        <end position="137"/>
    </location>
</feature>
<keyword evidence="2" id="KW-0255">Endonuclease</keyword>
<dbReference type="GO" id="GO:0004521">
    <property type="term" value="F:RNA endonuclease activity"/>
    <property type="evidence" value="ECO:0007669"/>
    <property type="project" value="InterPro"/>
</dbReference>
<accession>A0A166ANH4</accession>
<dbReference type="AlphaFoldDB" id="A0A166ANH4"/>
<dbReference type="PATRIC" id="fig|49547.3.peg.1194"/>
<keyword evidence="2" id="KW-0540">Nuclease</keyword>
<dbReference type="STRING" id="49547.MBCUR_11180"/>